<protein>
    <recommendedName>
        <fullName evidence="4">Prophage PssSM-02</fullName>
    </recommendedName>
</protein>
<organism evidence="2 3">
    <name type="scientific">Salinicola corii</name>
    <dbReference type="NCBI Taxonomy" id="2606937"/>
    <lineage>
        <taxon>Bacteria</taxon>
        <taxon>Pseudomonadati</taxon>
        <taxon>Pseudomonadota</taxon>
        <taxon>Gammaproteobacteria</taxon>
        <taxon>Oceanospirillales</taxon>
        <taxon>Halomonadaceae</taxon>
        <taxon>Salinicola</taxon>
    </lineage>
</organism>
<proteinExistence type="predicted"/>
<reference evidence="2 3" key="1">
    <citation type="submission" date="2019-08" db="EMBL/GenBank/DDBJ databases">
        <title>Bioinformatics analysis of the strain L3 and L5.</title>
        <authorList>
            <person name="Li X."/>
        </authorList>
    </citation>
    <scope>NUCLEOTIDE SEQUENCE [LARGE SCALE GENOMIC DNA]</scope>
    <source>
        <strain evidence="2 3">L3</strain>
    </source>
</reference>
<feature type="region of interest" description="Disordered" evidence="1">
    <location>
        <begin position="77"/>
        <end position="97"/>
    </location>
</feature>
<dbReference type="Proteomes" id="UP000466024">
    <property type="component" value="Unassembled WGS sequence"/>
</dbReference>
<accession>A0A640WAG4</accession>
<evidence type="ECO:0000256" key="1">
    <source>
        <dbReference type="SAM" id="MobiDB-lite"/>
    </source>
</evidence>
<name>A0A640WAG4_9GAMM</name>
<dbReference type="AlphaFoldDB" id="A0A640WAG4"/>
<evidence type="ECO:0008006" key="4">
    <source>
        <dbReference type="Google" id="ProtNLM"/>
    </source>
</evidence>
<evidence type="ECO:0000313" key="3">
    <source>
        <dbReference type="Proteomes" id="UP000466024"/>
    </source>
</evidence>
<evidence type="ECO:0000313" key="2">
    <source>
        <dbReference type="EMBL" id="KAA0017131.1"/>
    </source>
</evidence>
<dbReference type="EMBL" id="VTPX01000008">
    <property type="protein sequence ID" value="KAA0017131.1"/>
    <property type="molecule type" value="Genomic_DNA"/>
</dbReference>
<gene>
    <name evidence="2" type="ORF">F0A16_14090</name>
</gene>
<sequence length="124" mass="13090">MSQNQPTTTGTGTNFAELLGDLDAGVFHEKIAHALSAVALGVIQNGKAGKVTITLDVKQIATSRQVDVSHKLSYVEPTAKGKRSEENTTSTPLYVGKGGKLTLFPENQGKFEFDGEKAGQNANA</sequence>
<dbReference type="RefSeq" id="WP_149436043.1">
    <property type="nucleotide sequence ID" value="NZ_VTPX01000008.1"/>
</dbReference>
<keyword evidence="3" id="KW-1185">Reference proteome</keyword>
<comment type="caution">
    <text evidence="2">The sequence shown here is derived from an EMBL/GenBank/DDBJ whole genome shotgun (WGS) entry which is preliminary data.</text>
</comment>